<dbReference type="GO" id="GO:0000398">
    <property type="term" value="P:mRNA splicing, via spliceosome"/>
    <property type="evidence" value="ECO:0007669"/>
    <property type="project" value="InterPro"/>
</dbReference>
<dbReference type="PANTHER" id="PTHR12111:SF10">
    <property type="entry name" value="SPLICING FACTOR YJU2"/>
    <property type="match status" value="1"/>
</dbReference>
<evidence type="ECO:0008006" key="2">
    <source>
        <dbReference type="Google" id="ProtNLM"/>
    </source>
</evidence>
<evidence type="ECO:0000313" key="1">
    <source>
        <dbReference type="EMBL" id="VDD12075.1"/>
    </source>
</evidence>
<reference evidence="1" key="1">
    <citation type="submission" date="2018-11" db="EMBL/GenBank/DDBJ databases">
        <authorList>
            <consortium name="Genoscope - CEA"/>
            <person name="William W."/>
        </authorList>
    </citation>
    <scope>NUCLEOTIDE SEQUENCE</scope>
</reference>
<proteinExistence type="predicted"/>
<gene>
    <name evidence="1" type="ORF">BOLC4T26467H</name>
</gene>
<dbReference type="GO" id="GO:0071006">
    <property type="term" value="C:U2-type catalytic step 1 spliceosome"/>
    <property type="evidence" value="ECO:0007669"/>
    <property type="project" value="TreeGrafter"/>
</dbReference>
<protein>
    <recommendedName>
        <fullName evidence="2">Splicing factor YJU2</fullName>
    </recommendedName>
</protein>
<name>A0A3P6CNR3_BRAOL</name>
<dbReference type="EMBL" id="LR031873">
    <property type="protein sequence ID" value="VDD12075.1"/>
    <property type="molecule type" value="Genomic_DNA"/>
</dbReference>
<dbReference type="InterPro" id="IPR007590">
    <property type="entry name" value="Saf4/Yju2"/>
</dbReference>
<accession>A0A3P6CNR3</accession>
<dbReference type="PANTHER" id="PTHR12111">
    <property type="entry name" value="SPLICING FACTOR YJU2"/>
    <property type="match status" value="1"/>
</dbReference>
<sequence length="109" mass="12761">MSNKSQKKAQKKIPRLMKPAEFDPKKIRCLLKPKNHQKKIRFMLPVPARCRKCGNYMSEGTKFNSRVEQVTEETYLGIEIYRFYFKCTNCSAELTIKTDPTNCGYLLFA</sequence>
<dbReference type="AlphaFoldDB" id="A0A3P6CNR3"/>
<organism evidence="1">
    <name type="scientific">Brassica oleracea</name>
    <name type="common">Wild cabbage</name>
    <dbReference type="NCBI Taxonomy" id="3712"/>
    <lineage>
        <taxon>Eukaryota</taxon>
        <taxon>Viridiplantae</taxon>
        <taxon>Streptophyta</taxon>
        <taxon>Embryophyta</taxon>
        <taxon>Tracheophyta</taxon>
        <taxon>Spermatophyta</taxon>
        <taxon>Magnoliopsida</taxon>
        <taxon>eudicotyledons</taxon>
        <taxon>Gunneridae</taxon>
        <taxon>Pentapetalae</taxon>
        <taxon>rosids</taxon>
        <taxon>malvids</taxon>
        <taxon>Brassicales</taxon>
        <taxon>Brassicaceae</taxon>
        <taxon>Brassiceae</taxon>
        <taxon>Brassica</taxon>
    </lineage>
</organism>
<dbReference type="Pfam" id="PF04502">
    <property type="entry name" value="Saf4_Yju2"/>
    <property type="match status" value="1"/>
</dbReference>